<keyword evidence="1" id="KW-0812">Transmembrane</keyword>
<evidence type="ECO:0008006" key="4">
    <source>
        <dbReference type="Google" id="ProtNLM"/>
    </source>
</evidence>
<feature type="transmembrane region" description="Helical" evidence="1">
    <location>
        <begin position="91"/>
        <end position="112"/>
    </location>
</feature>
<comment type="caution">
    <text evidence="2">The sequence shown here is derived from an EMBL/GenBank/DDBJ whole genome shotgun (WGS) entry which is preliminary data.</text>
</comment>
<keyword evidence="1" id="KW-0472">Membrane</keyword>
<organism evidence="2 3">
    <name type="scientific">Rhodonia placenta</name>
    <dbReference type="NCBI Taxonomy" id="104341"/>
    <lineage>
        <taxon>Eukaryota</taxon>
        <taxon>Fungi</taxon>
        <taxon>Dikarya</taxon>
        <taxon>Basidiomycota</taxon>
        <taxon>Agaricomycotina</taxon>
        <taxon>Agaricomycetes</taxon>
        <taxon>Polyporales</taxon>
        <taxon>Adustoporiaceae</taxon>
        <taxon>Rhodonia</taxon>
    </lineage>
</organism>
<name>A0A8H7U0X5_9APHY</name>
<dbReference type="PANTHER" id="PTHR40465:SF1">
    <property type="entry name" value="DUF6534 DOMAIN-CONTAINING PROTEIN"/>
    <property type="match status" value="1"/>
</dbReference>
<gene>
    <name evidence="2" type="ORF">IEO21_06836</name>
</gene>
<protein>
    <recommendedName>
        <fullName evidence="4">Transmembrane protein</fullName>
    </recommendedName>
</protein>
<reference evidence="2" key="1">
    <citation type="submission" date="2020-11" db="EMBL/GenBank/DDBJ databases">
        <authorList>
            <person name="Koelle M."/>
            <person name="Horta M.A.C."/>
            <person name="Nowrousian M."/>
            <person name="Ohm R.A."/>
            <person name="Benz P."/>
            <person name="Pilgard A."/>
        </authorList>
    </citation>
    <scope>NUCLEOTIDE SEQUENCE</scope>
    <source>
        <strain evidence="2">FPRL280</strain>
    </source>
</reference>
<proteinExistence type="predicted"/>
<evidence type="ECO:0000256" key="1">
    <source>
        <dbReference type="SAM" id="Phobius"/>
    </source>
</evidence>
<dbReference type="Proteomes" id="UP000639403">
    <property type="component" value="Unassembled WGS sequence"/>
</dbReference>
<keyword evidence="1" id="KW-1133">Transmembrane helix</keyword>
<accession>A0A8H7U0X5</accession>
<feature type="transmembrane region" description="Helical" evidence="1">
    <location>
        <begin position="28"/>
        <end position="50"/>
    </location>
</feature>
<dbReference type="AlphaFoldDB" id="A0A8H7U0X5"/>
<reference evidence="2" key="2">
    <citation type="journal article" name="Front. Microbiol.">
        <title>Degradative Capacity of Two Strains of Rhodonia placenta: From Phenotype to Genotype.</title>
        <authorList>
            <person name="Kolle M."/>
            <person name="Horta M.A.C."/>
            <person name="Nowrousian M."/>
            <person name="Ohm R.A."/>
            <person name="Benz J.P."/>
            <person name="Pilgard A."/>
        </authorList>
    </citation>
    <scope>NUCLEOTIDE SEQUENCE</scope>
    <source>
        <strain evidence="2">FPRL280</strain>
    </source>
</reference>
<feature type="transmembrane region" description="Helical" evidence="1">
    <location>
        <begin position="124"/>
        <end position="144"/>
    </location>
</feature>
<sequence>MNMMLYGVMVTQTFFYYSTYSRILKWGILEVGVLFLADTLNSIFNIWWAYHVFINNFGTPRSLIGIIAMQVQLFYAWRLHKLGASKWISGCVAGLSICSCLAAIGTSINIGIKPIITNFAHYKAIVIVWLVSSTVADVAIAFALTWRLRRSITGYAQTDTVISRVIHITMSNGLLIAAFALADMIAFLATVRCASHILLYYAHTAVHKGWRTAFGSVILIALYRRSSHIQYSSSAFNYALIKL</sequence>
<evidence type="ECO:0000313" key="3">
    <source>
        <dbReference type="Proteomes" id="UP000639403"/>
    </source>
</evidence>
<dbReference type="PANTHER" id="PTHR40465">
    <property type="entry name" value="CHROMOSOME 1, WHOLE GENOME SHOTGUN SEQUENCE"/>
    <property type="match status" value="1"/>
</dbReference>
<dbReference type="EMBL" id="JADOXO010000168">
    <property type="protein sequence ID" value="KAF9810702.1"/>
    <property type="molecule type" value="Genomic_DNA"/>
</dbReference>
<feature type="transmembrane region" description="Helical" evidence="1">
    <location>
        <begin position="62"/>
        <end position="79"/>
    </location>
</feature>
<evidence type="ECO:0000313" key="2">
    <source>
        <dbReference type="EMBL" id="KAF9810702.1"/>
    </source>
</evidence>
<feature type="transmembrane region" description="Helical" evidence="1">
    <location>
        <begin position="165"/>
        <end position="188"/>
    </location>
</feature>